<evidence type="ECO:0000313" key="2">
    <source>
        <dbReference type="EMBL" id="MBB4065208.1"/>
    </source>
</evidence>
<evidence type="ECO:0000256" key="1">
    <source>
        <dbReference type="SAM" id="Phobius"/>
    </source>
</evidence>
<dbReference type="RefSeq" id="WP_183366509.1">
    <property type="nucleotide sequence ID" value="NZ_JACIEZ010000004.1"/>
</dbReference>
<keyword evidence="1" id="KW-1133">Transmembrane helix</keyword>
<feature type="transmembrane region" description="Helical" evidence="1">
    <location>
        <begin position="107"/>
        <end position="126"/>
    </location>
</feature>
<dbReference type="Proteomes" id="UP000528286">
    <property type="component" value="Unassembled WGS sequence"/>
</dbReference>
<keyword evidence="1" id="KW-0812">Transmembrane</keyword>
<dbReference type="EMBL" id="JACIEZ010000004">
    <property type="protein sequence ID" value="MBB4065208.1"/>
    <property type="molecule type" value="Genomic_DNA"/>
</dbReference>
<sequence>MEFALPVETGEQLAFGAAAFTVLLGLMMLFAPGFSLRILGFALPDGSTAPYSETRSSLGGFYAGLGLAAILVAQPFVYFALGTAYGLAAFARIVSILSDRGTTVRNYIFLVVQIVLSGIALGYFFGII</sequence>
<name>A0A7W6J7A4_9HYPH</name>
<organism evidence="2 3">
    <name type="scientific">Gellertiella hungarica</name>
    <dbReference type="NCBI Taxonomy" id="1572859"/>
    <lineage>
        <taxon>Bacteria</taxon>
        <taxon>Pseudomonadati</taxon>
        <taxon>Pseudomonadota</taxon>
        <taxon>Alphaproteobacteria</taxon>
        <taxon>Hyphomicrobiales</taxon>
        <taxon>Rhizobiaceae</taxon>
        <taxon>Gellertiella</taxon>
    </lineage>
</organism>
<accession>A0A7W6J7A4</accession>
<proteinExistence type="predicted"/>
<feature type="transmembrane region" description="Helical" evidence="1">
    <location>
        <begin position="60"/>
        <end position="87"/>
    </location>
</feature>
<gene>
    <name evidence="2" type="ORF">GGR23_002409</name>
</gene>
<dbReference type="AlphaFoldDB" id="A0A7W6J7A4"/>
<keyword evidence="1" id="KW-0472">Membrane</keyword>
<protein>
    <recommendedName>
        <fullName evidence="4">DUF4345 domain-containing protein</fullName>
    </recommendedName>
</protein>
<evidence type="ECO:0008006" key="4">
    <source>
        <dbReference type="Google" id="ProtNLM"/>
    </source>
</evidence>
<reference evidence="2 3" key="1">
    <citation type="submission" date="2020-08" db="EMBL/GenBank/DDBJ databases">
        <title>Genomic Encyclopedia of Type Strains, Phase IV (KMG-IV): sequencing the most valuable type-strain genomes for metagenomic binning, comparative biology and taxonomic classification.</title>
        <authorList>
            <person name="Goeker M."/>
        </authorList>
    </citation>
    <scope>NUCLEOTIDE SEQUENCE [LARGE SCALE GENOMIC DNA]</scope>
    <source>
        <strain evidence="2 3">DSM 29853</strain>
    </source>
</reference>
<comment type="caution">
    <text evidence="2">The sequence shown here is derived from an EMBL/GenBank/DDBJ whole genome shotgun (WGS) entry which is preliminary data.</text>
</comment>
<keyword evidence="3" id="KW-1185">Reference proteome</keyword>
<evidence type="ECO:0000313" key="3">
    <source>
        <dbReference type="Proteomes" id="UP000528286"/>
    </source>
</evidence>
<feature type="transmembrane region" description="Helical" evidence="1">
    <location>
        <begin position="12"/>
        <end position="39"/>
    </location>
</feature>